<dbReference type="Proteomes" id="UP001489719">
    <property type="component" value="Unassembled WGS sequence"/>
</dbReference>
<reference evidence="2" key="1">
    <citation type="journal article" date="2024" name="Front. Bioeng. Biotechnol.">
        <title>Genome-scale model development and genomic sequencing of the oleaginous clade Lipomyces.</title>
        <authorList>
            <person name="Czajka J.J."/>
            <person name="Han Y."/>
            <person name="Kim J."/>
            <person name="Mondo S.J."/>
            <person name="Hofstad B.A."/>
            <person name="Robles A."/>
            <person name="Haridas S."/>
            <person name="Riley R."/>
            <person name="LaButti K."/>
            <person name="Pangilinan J."/>
            <person name="Andreopoulos W."/>
            <person name="Lipzen A."/>
            <person name="Yan J."/>
            <person name="Wang M."/>
            <person name="Ng V."/>
            <person name="Grigoriev I.V."/>
            <person name="Spatafora J.W."/>
            <person name="Magnuson J.K."/>
            <person name="Baker S.E."/>
            <person name="Pomraning K.R."/>
        </authorList>
    </citation>
    <scope>NUCLEOTIDE SEQUENCE [LARGE SCALE GENOMIC DNA]</scope>
    <source>
        <strain evidence="2">CBS 10300</strain>
    </source>
</reference>
<evidence type="ECO:0000313" key="1">
    <source>
        <dbReference type="EMBL" id="KAK9322315.1"/>
    </source>
</evidence>
<comment type="caution">
    <text evidence="1">The sequence shown here is derived from an EMBL/GenBank/DDBJ whole genome shotgun (WGS) entry which is preliminary data.</text>
</comment>
<protein>
    <submittedName>
        <fullName evidence="1">S-adenosyl-L-methionine-dependent methyltransferase</fullName>
    </submittedName>
</protein>
<dbReference type="EMBL" id="MU970079">
    <property type="protein sequence ID" value="KAK9322315.1"/>
    <property type="molecule type" value="Genomic_DNA"/>
</dbReference>
<keyword evidence="2" id="KW-1185">Reference proteome</keyword>
<gene>
    <name evidence="1" type="ORF">V1517DRAFT_323734</name>
</gene>
<organism evidence="1 2">
    <name type="scientific">Lipomyces orientalis</name>
    <dbReference type="NCBI Taxonomy" id="1233043"/>
    <lineage>
        <taxon>Eukaryota</taxon>
        <taxon>Fungi</taxon>
        <taxon>Dikarya</taxon>
        <taxon>Ascomycota</taxon>
        <taxon>Saccharomycotina</taxon>
        <taxon>Lipomycetes</taxon>
        <taxon>Lipomycetales</taxon>
        <taxon>Lipomycetaceae</taxon>
        <taxon>Lipomyces</taxon>
    </lineage>
</organism>
<keyword evidence="1" id="KW-0489">Methyltransferase</keyword>
<name>A0ACC3TMU5_9ASCO</name>
<accession>A0ACC3TMU5</accession>
<proteinExistence type="predicted"/>
<keyword evidence="1" id="KW-0808">Transferase</keyword>
<sequence length="350" mass="38975">MRGRSAATNVFRPGDVVLLRDVIRPSLAVLSKPLRLQSATEDRPPSINTHRGEVRHAAILDAHPRTLVKSHTGGATFVATFPTLEEYINFRRRKATPIYTFDAAAIVALADIHVDEREHTVFEFLEAGTGHGSLTLAIARVIHAANANLAENAPRKAVLHSLDSNKEHAKYGVKNLHEFRRGLYAADVDFHAPTTPSAYLHDRLESLREQDELETAFLSGAFLDLPSPELEVEVVARFLKTDCPLVVFAPSITQIVEVIEAVDAKNIPLSIYKVVELLPGMGGSMRQWDLRRAVVRNRLDEQAQEGSSDSQYKWVCRPLVGERIVGGGFVAVFRKKLQKTRRDNAIELER</sequence>
<evidence type="ECO:0000313" key="2">
    <source>
        <dbReference type="Proteomes" id="UP001489719"/>
    </source>
</evidence>